<dbReference type="InterPro" id="IPR015422">
    <property type="entry name" value="PyrdxlP-dep_Trfase_small"/>
</dbReference>
<feature type="domain" description="Aminotransferase class I/classII large" evidence="8">
    <location>
        <begin position="109"/>
        <end position="462"/>
    </location>
</feature>
<comment type="subcellular location">
    <subcellularLocation>
        <location evidence="7">Mitochondrion matrix</location>
    </subcellularLocation>
</comment>
<evidence type="ECO:0000256" key="4">
    <source>
        <dbReference type="ARBA" id="ARBA00022679"/>
    </source>
</evidence>
<dbReference type="Pfam" id="PF00155">
    <property type="entry name" value="Aminotran_1_2"/>
    <property type="match status" value="1"/>
</dbReference>
<dbReference type="SUPFAM" id="SSF53383">
    <property type="entry name" value="PLP-dependent transferases"/>
    <property type="match status" value="1"/>
</dbReference>
<dbReference type="PANTHER" id="PTHR13693:SF102">
    <property type="entry name" value="2-AMINO-3-KETOBUTYRATE COENZYME A LIGASE, MITOCHONDRIAL"/>
    <property type="match status" value="1"/>
</dbReference>
<dbReference type="FunFam" id="3.40.640.10:FF:000006">
    <property type="entry name" value="5-aminolevulinate synthase, mitochondrial"/>
    <property type="match status" value="1"/>
</dbReference>
<dbReference type="InterPro" id="IPR015421">
    <property type="entry name" value="PyrdxlP-dep_Trfase_major"/>
</dbReference>
<dbReference type="AlphaFoldDB" id="A0A5N6T2U5"/>
<keyword evidence="5 7" id="KW-0663">Pyridoxal phosphate</keyword>
<keyword evidence="6 7" id="KW-0012">Acyltransferase</keyword>
<dbReference type="OrthoDB" id="10263824at2759"/>
<keyword evidence="10" id="KW-1185">Reference proteome</keyword>
<dbReference type="NCBIfam" id="TIGR01821">
    <property type="entry name" value="5aminolev_synth"/>
    <property type="match status" value="1"/>
</dbReference>
<evidence type="ECO:0000256" key="2">
    <source>
        <dbReference type="ARBA" id="ARBA00003076"/>
    </source>
</evidence>
<organism evidence="9 10">
    <name type="scientific">Aspergillus pseudotamarii</name>
    <dbReference type="NCBI Taxonomy" id="132259"/>
    <lineage>
        <taxon>Eukaryota</taxon>
        <taxon>Fungi</taxon>
        <taxon>Dikarya</taxon>
        <taxon>Ascomycota</taxon>
        <taxon>Pezizomycotina</taxon>
        <taxon>Eurotiomycetes</taxon>
        <taxon>Eurotiomycetidae</taxon>
        <taxon>Eurotiales</taxon>
        <taxon>Aspergillaceae</taxon>
        <taxon>Aspergillus</taxon>
        <taxon>Aspergillus subgen. Circumdati</taxon>
    </lineage>
</organism>
<dbReference type="CDD" id="cd06454">
    <property type="entry name" value="KBL_like"/>
    <property type="match status" value="1"/>
</dbReference>
<name>A0A5N6T2U5_ASPPS</name>
<dbReference type="GO" id="GO:0005759">
    <property type="term" value="C:mitochondrial matrix"/>
    <property type="evidence" value="ECO:0007669"/>
    <property type="project" value="UniProtKB-SubCell"/>
</dbReference>
<comment type="cofactor">
    <cofactor evidence="1 7">
        <name>pyridoxal 5'-phosphate</name>
        <dbReference type="ChEBI" id="CHEBI:597326"/>
    </cofactor>
</comment>
<comment type="catalytic activity">
    <reaction evidence="7">
        <text>succinyl-CoA + glycine + H(+) = 5-aminolevulinate + CO2 + CoA</text>
        <dbReference type="Rhea" id="RHEA:12921"/>
        <dbReference type="ChEBI" id="CHEBI:15378"/>
        <dbReference type="ChEBI" id="CHEBI:16526"/>
        <dbReference type="ChEBI" id="CHEBI:57287"/>
        <dbReference type="ChEBI" id="CHEBI:57292"/>
        <dbReference type="ChEBI" id="CHEBI:57305"/>
        <dbReference type="ChEBI" id="CHEBI:356416"/>
        <dbReference type="EC" id="2.3.1.37"/>
    </reaction>
</comment>
<comment type="function">
    <text evidence="2">Catalyzes the synthesis of 5-aminolevulinate (ALA) from succinyl-CoA and glycine, the first and rate-limiting step in heme biosynthesis.</text>
</comment>
<evidence type="ECO:0000259" key="8">
    <source>
        <dbReference type="Pfam" id="PF00155"/>
    </source>
</evidence>
<evidence type="ECO:0000256" key="7">
    <source>
        <dbReference type="RuleBase" id="RU910713"/>
    </source>
</evidence>
<keyword evidence="4 7" id="KW-0808">Transferase</keyword>
<dbReference type="Proteomes" id="UP000325672">
    <property type="component" value="Unassembled WGS sequence"/>
</dbReference>
<dbReference type="RefSeq" id="XP_031916686.1">
    <property type="nucleotide sequence ID" value="XM_032059219.1"/>
</dbReference>
<sequence length="540" mass="58455">MISPVRHRPLARYVGRHLFAHTHCYCTAAAASSVPAGETHIDLSTVGALPPRSTAPRYQATAFPYEELYQHVLDKKKKDQSYRYFRSITRLQDQFPLARCNRTGKKVDVWCSNDYLAMGSHPAVITAMEDALHTYGANSGGSRNIAGHSSLVETLEASIAELHKKPAALYFSSGFAANEAALITLGSQLPDCVIFSDELNHASMIDGIRHSKAKRHVWKHNDLASLEALLALYPIEVPKIIAFESVYSMCGTIAPIAAICDLAERYGAITFMDEAHAIGLYGPRGAGIAEHLDFSAHQSGRLTGRTTMERVDVISGSVSKGLGTMGGYIASSARLIDLVRSVARAFIFTTTQSPAVMAGGRAAIQHQLQHPDGRIALQRNVAAVKRKMAAYDLPVLPNQSHLVPLMIGDAELTRRVTDLLFDEYHIYVQAINSPTVAVNMERVRISPTGAHGAAQQDALVGALVDIWSRLGLRKGSDWQRMGVWDAKDAAVTQLWTDEQLGLTLGPFASAASSLSYPLPDMPAEGHVQGAISSKAPASIP</sequence>
<comment type="similarity">
    <text evidence="3 7">Belongs to the class-II pyridoxal-phosphate-dependent aminotransferase family.</text>
</comment>
<dbReference type="PANTHER" id="PTHR13693">
    <property type="entry name" value="CLASS II AMINOTRANSFERASE/8-AMINO-7-OXONONANOATE SYNTHASE"/>
    <property type="match status" value="1"/>
</dbReference>
<evidence type="ECO:0000256" key="6">
    <source>
        <dbReference type="ARBA" id="ARBA00023315"/>
    </source>
</evidence>
<gene>
    <name evidence="9" type="ORF">BDV38DRAFT_280116</name>
</gene>
<dbReference type="Gene3D" id="3.90.1150.10">
    <property type="entry name" value="Aspartate Aminotransferase, domain 1"/>
    <property type="match status" value="1"/>
</dbReference>
<evidence type="ECO:0000256" key="1">
    <source>
        <dbReference type="ARBA" id="ARBA00001933"/>
    </source>
</evidence>
<dbReference type="UniPathway" id="UPA00251">
    <property type="reaction ID" value="UER00375"/>
</dbReference>
<evidence type="ECO:0000256" key="5">
    <source>
        <dbReference type="ARBA" id="ARBA00022898"/>
    </source>
</evidence>
<evidence type="ECO:0000313" key="10">
    <source>
        <dbReference type="Proteomes" id="UP000325672"/>
    </source>
</evidence>
<dbReference type="GO" id="GO:0030170">
    <property type="term" value="F:pyridoxal phosphate binding"/>
    <property type="evidence" value="ECO:0007669"/>
    <property type="project" value="UniProtKB-UniRule"/>
</dbReference>
<dbReference type="EMBL" id="ML743561">
    <property type="protein sequence ID" value="KAE8140623.1"/>
    <property type="molecule type" value="Genomic_DNA"/>
</dbReference>
<dbReference type="InterPro" id="IPR004839">
    <property type="entry name" value="Aminotransferase_I/II_large"/>
</dbReference>
<evidence type="ECO:0000313" key="9">
    <source>
        <dbReference type="EMBL" id="KAE8140623.1"/>
    </source>
</evidence>
<evidence type="ECO:0000256" key="3">
    <source>
        <dbReference type="ARBA" id="ARBA00008392"/>
    </source>
</evidence>
<keyword evidence="7" id="KW-0496">Mitochondrion</keyword>
<dbReference type="Gene3D" id="3.40.640.10">
    <property type="entry name" value="Type I PLP-dependent aspartate aminotransferase-like (Major domain)"/>
    <property type="match status" value="1"/>
</dbReference>
<dbReference type="InterPro" id="IPR010961">
    <property type="entry name" value="4pyrrol_synth_NH2levulA_synth"/>
</dbReference>
<keyword evidence="7" id="KW-0350">Heme biosynthesis</keyword>
<dbReference type="InterPro" id="IPR015424">
    <property type="entry name" value="PyrdxlP-dep_Trfase"/>
</dbReference>
<dbReference type="GO" id="GO:0003870">
    <property type="term" value="F:5-aminolevulinate synthase activity"/>
    <property type="evidence" value="ECO:0007669"/>
    <property type="project" value="UniProtKB-EC"/>
</dbReference>
<accession>A0A5N6T2U5</accession>
<dbReference type="InterPro" id="IPR050087">
    <property type="entry name" value="AON_synthase_class-II"/>
</dbReference>
<proteinExistence type="inferred from homology"/>
<dbReference type="GeneID" id="43643429"/>
<dbReference type="EC" id="2.3.1.37" evidence="7"/>
<comment type="pathway">
    <text evidence="7">Porphyrin-containing compound metabolism; protoporphyrin-IX biosynthesis; 5-aminolevulinate from glycine: step 1/1.</text>
</comment>
<reference evidence="9 10" key="1">
    <citation type="submission" date="2019-04" db="EMBL/GenBank/DDBJ databases">
        <title>Friends and foes A comparative genomics study of 23 Aspergillus species from section Flavi.</title>
        <authorList>
            <consortium name="DOE Joint Genome Institute"/>
            <person name="Kjaerbolling I."/>
            <person name="Vesth T."/>
            <person name="Frisvad J.C."/>
            <person name="Nybo J.L."/>
            <person name="Theobald S."/>
            <person name="Kildgaard S."/>
            <person name="Isbrandt T."/>
            <person name="Kuo A."/>
            <person name="Sato A."/>
            <person name="Lyhne E.K."/>
            <person name="Kogle M.E."/>
            <person name="Wiebenga A."/>
            <person name="Kun R.S."/>
            <person name="Lubbers R.J."/>
            <person name="Makela M.R."/>
            <person name="Barry K."/>
            <person name="Chovatia M."/>
            <person name="Clum A."/>
            <person name="Daum C."/>
            <person name="Haridas S."/>
            <person name="He G."/>
            <person name="LaButti K."/>
            <person name="Lipzen A."/>
            <person name="Mondo S."/>
            <person name="Riley R."/>
            <person name="Salamov A."/>
            <person name="Simmons B.A."/>
            <person name="Magnuson J.K."/>
            <person name="Henrissat B."/>
            <person name="Mortensen U.H."/>
            <person name="Larsen T.O."/>
            <person name="Devries R.P."/>
            <person name="Grigoriev I.V."/>
            <person name="Machida M."/>
            <person name="Baker S.E."/>
            <person name="Andersen M.R."/>
        </authorList>
    </citation>
    <scope>NUCLEOTIDE SEQUENCE [LARGE SCALE GENOMIC DNA]</scope>
    <source>
        <strain evidence="9 10">CBS 117625</strain>
    </source>
</reference>
<protein>
    <recommendedName>
        <fullName evidence="7">5-aminolevulinate synthase</fullName>
        <ecNumber evidence="7">2.3.1.37</ecNumber>
    </recommendedName>
    <alternativeName>
        <fullName evidence="7">5-aminolevulinic acid synthase</fullName>
    </alternativeName>
    <alternativeName>
        <fullName evidence="7">Delta-ALA synthase</fullName>
    </alternativeName>
    <alternativeName>
        <fullName evidence="7">Delta-aminolevulinate synthase</fullName>
    </alternativeName>
</protein>
<dbReference type="GO" id="GO:0006782">
    <property type="term" value="P:protoporphyrinogen IX biosynthetic process"/>
    <property type="evidence" value="ECO:0007669"/>
    <property type="project" value="UniProtKB-UniRule"/>
</dbReference>